<dbReference type="EMBL" id="DUGC01000060">
    <property type="protein sequence ID" value="HIH09798.1"/>
    <property type="molecule type" value="Genomic_DNA"/>
</dbReference>
<organism evidence="1 2">
    <name type="scientific">Candidatus Iainarchaeum sp</name>
    <dbReference type="NCBI Taxonomy" id="3101447"/>
    <lineage>
        <taxon>Archaea</taxon>
        <taxon>Candidatus Iainarchaeota</taxon>
        <taxon>Candidatus Iainarchaeia</taxon>
        <taxon>Candidatus Iainarchaeales</taxon>
        <taxon>Candidatus Iainarchaeaceae</taxon>
        <taxon>Candidatus Iainarchaeum</taxon>
    </lineage>
</organism>
<sequence>MAKPGLAVPIADLDKIRQMLPKTNAKVEKGAEWDLAIGMQAQPCFPALIAQECVASSQAPFHLWAGRILNGVL</sequence>
<comment type="caution">
    <text evidence="1">The sequence shown here is derived from an EMBL/GenBank/DDBJ whole genome shotgun (WGS) entry which is preliminary data.</text>
</comment>
<name>A0A7J4IW98_9ARCH</name>
<evidence type="ECO:0000313" key="2">
    <source>
        <dbReference type="Proteomes" id="UP000565078"/>
    </source>
</evidence>
<dbReference type="AlphaFoldDB" id="A0A7J4IW98"/>
<dbReference type="Proteomes" id="UP000565078">
    <property type="component" value="Unassembled WGS sequence"/>
</dbReference>
<evidence type="ECO:0000313" key="1">
    <source>
        <dbReference type="EMBL" id="HIH09798.1"/>
    </source>
</evidence>
<proteinExistence type="predicted"/>
<gene>
    <name evidence="1" type="ORF">HA254_03950</name>
</gene>
<reference evidence="2" key="1">
    <citation type="journal article" date="2020" name="bioRxiv">
        <title>A rank-normalized archaeal taxonomy based on genome phylogeny resolves widespread incomplete and uneven classifications.</title>
        <authorList>
            <person name="Rinke C."/>
            <person name="Chuvochina M."/>
            <person name="Mussig A.J."/>
            <person name="Chaumeil P.-A."/>
            <person name="Waite D.W."/>
            <person name="Whitman W.B."/>
            <person name="Parks D.H."/>
            <person name="Hugenholtz P."/>
        </authorList>
    </citation>
    <scope>NUCLEOTIDE SEQUENCE [LARGE SCALE GENOMIC DNA]</scope>
</reference>
<protein>
    <submittedName>
        <fullName evidence="1">Uncharacterized protein</fullName>
    </submittedName>
</protein>
<accession>A0A7J4IW98</accession>